<proteinExistence type="predicted"/>
<accession>A0A919DY39</accession>
<feature type="region of interest" description="Disordered" evidence="1">
    <location>
        <begin position="92"/>
        <end position="118"/>
    </location>
</feature>
<organism evidence="2 3">
    <name type="scientific">Streptomyces fumanus</name>
    <dbReference type="NCBI Taxonomy" id="67302"/>
    <lineage>
        <taxon>Bacteria</taxon>
        <taxon>Bacillati</taxon>
        <taxon>Actinomycetota</taxon>
        <taxon>Actinomycetes</taxon>
        <taxon>Kitasatosporales</taxon>
        <taxon>Streptomycetaceae</taxon>
        <taxon>Streptomyces</taxon>
    </lineage>
</organism>
<dbReference type="EMBL" id="BNBI01000003">
    <property type="protein sequence ID" value="GHE92516.1"/>
    <property type="molecule type" value="Genomic_DNA"/>
</dbReference>
<name>A0A919DY39_9ACTN</name>
<evidence type="ECO:0000313" key="3">
    <source>
        <dbReference type="Proteomes" id="UP000630718"/>
    </source>
</evidence>
<evidence type="ECO:0000256" key="1">
    <source>
        <dbReference type="SAM" id="MobiDB-lite"/>
    </source>
</evidence>
<dbReference type="Proteomes" id="UP000630718">
    <property type="component" value="Unassembled WGS sequence"/>
</dbReference>
<gene>
    <name evidence="2" type="ORF">GCM10018772_15230</name>
</gene>
<reference evidence="2" key="2">
    <citation type="submission" date="2020-09" db="EMBL/GenBank/DDBJ databases">
        <authorList>
            <person name="Sun Q."/>
            <person name="Ohkuma M."/>
        </authorList>
    </citation>
    <scope>NUCLEOTIDE SEQUENCE</scope>
    <source>
        <strain evidence="2">JCM 4477</strain>
    </source>
</reference>
<comment type="caution">
    <text evidence="2">The sequence shown here is derived from an EMBL/GenBank/DDBJ whole genome shotgun (WGS) entry which is preliminary data.</text>
</comment>
<dbReference type="AlphaFoldDB" id="A0A919DY39"/>
<evidence type="ECO:0000313" key="2">
    <source>
        <dbReference type="EMBL" id="GHE92516.1"/>
    </source>
</evidence>
<reference evidence="2" key="1">
    <citation type="journal article" date="2014" name="Int. J. Syst. Evol. Microbiol.">
        <title>Complete genome sequence of Corynebacterium casei LMG S-19264T (=DSM 44701T), isolated from a smear-ripened cheese.</title>
        <authorList>
            <consortium name="US DOE Joint Genome Institute (JGI-PGF)"/>
            <person name="Walter F."/>
            <person name="Albersmeier A."/>
            <person name="Kalinowski J."/>
            <person name="Ruckert C."/>
        </authorList>
    </citation>
    <scope>NUCLEOTIDE SEQUENCE</scope>
    <source>
        <strain evidence="2">JCM 4477</strain>
    </source>
</reference>
<keyword evidence="3" id="KW-1185">Reference proteome</keyword>
<protein>
    <submittedName>
        <fullName evidence="2">Uncharacterized protein</fullName>
    </submittedName>
</protein>
<sequence>MPLMNGRGRVGRSGLLRLDAVGAWPGGHGAGRADAGGAVFDVPVSPFAVAGRPPMRWVALRTRGGFSGKRVYADADGSKAAGRVAIARSEFDQNRWPPSRRRPLRSVPPWSAEPGAAR</sequence>